<dbReference type="EMBL" id="GEZM01092958">
    <property type="protein sequence ID" value="JAV56412.1"/>
    <property type="molecule type" value="Transcribed_RNA"/>
</dbReference>
<dbReference type="AlphaFoldDB" id="A0A1Y1K4M3"/>
<evidence type="ECO:0008006" key="2">
    <source>
        <dbReference type="Google" id="ProtNLM"/>
    </source>
</evidence>
<dbReference type="PANTHER" id="PTHR33053">
    <property type="entry name" value="PROTEIN, PUTATIVE-RELATED"/>
    <property type="match status" value="1"/>
</dbReference>
<evidence type="ECO:0000313" key="1">
    <source>
        <dbReference type="EMBL" id="JAV56412.1"/>
    </source>
</evidence>
<protein>
    <recommendedName>
        <fullName evidence="2">Transposase domain-containing protein</fullName>
    </recommendedName>
</protein>
<sequence length="710" mass="81539">MYKQRSKRQLARIIRKNVEATVRLAEVDSISDPFNATLFSKKCTVVSNGNAISMPNTYEHEAVSETDDVNNPQLDDTINDIGFNACESGDHASVFADKSVESYDDDCNSLSSTSSSTNSHFHKPEETEISTVQFLTQWSLKNNITHIALTELLKWFSTNPDINSLPKDARTLLQTPISASLAIEELGVGQFYYFGMRNKLQEFIISQAGPINSLMLQFNIDGMQVFKSKNTSFWPILCMINGPVRFVFPVAIYCGSKKPPLQDYLEKFVNELISLINTGLTINGKLINIQIEAFCCDTPARSYIKNVKGHNAVYGCDKCMSKGVYYNRRRIFQDLNADLRTNDSFVQQINQEYHKGLTPLMKLPIDLITAFPLDYMHCVCLGVMRKLLFLWRDGPRTIKLKNCDLEILNNRLIQASHMWPSDFNRKPRSLSELERWKAIELRQFLLYLGPVLLKNLLPTHVYCNFSLLHFAITILLNDALNVEYNEYAGKLLKLFVQNSVKIYGREFCIYNVHTLIHLANDSKNHRNLGNVNCFPFENYLGSIKKMLRKSNLPLQQVVHRLMEKNKSFLPNTMSTNVSVGFISRSTFLVPDEIKNKFNGFFYTKYQFPSSIVSCKEGNNCIFLKSDEIIQVHCFVSDELNVPHIIGKKYSVIRAFTEYPTSSCLLNLYEVKLENDQDFLMYPCYEFLRKGLIVRFNEILVCMPLFQKLKI</sequence>
<accession>A0A1Y1K4M3</accession>
<name>A0A1Y1K4M3_PHOPY</name>
<organism evidence="1">
    <name type="scientific">Photinus pyralis</name>
    <name type="common">Common eastern firefly</name>
    <name type="synonym">Lampyris pyralis</name>
    <dbReference type="NCBI Taxonomy" id="7054"/>
    <lineage>
        <taxon>Eukaryota</taxon>
        <taxon>Metazoa</taxon>
        <taxon>Ecdysozoa</taxon>
        <taxon>Arthropoda</taxon>
        <taxon>Hexapoda</taxon>
        <taxon>Insecta</taxon>
        <taxon>Pterygota</taxon>
        <taxon>Neoptera</taxon>
        <taxon>Endopterygota</taxon>
        <taxon>Coleoptera</taxon>
        <taxon>Polyphaga</taxon>
        <taxon>Elateriformia</taxon>
        <taxon>Elateroidea</taxon>
        <taxon>Lampyridae</taxon>
        <taxon>Lampyrinae</taxon>
        <taxon>Photinus</taxon>
    </lineage>
</organism>
<dbReference type="PANTHER" id="PTHR33053:SF24">
    <property type="entry name" value="TRANSPOSASE DOMAIN-CONTAINING PROTEIN"/>
    <property type="match status" value="1"/>
</dbReference>
<reference evidence="1" key="1">
    <citation type="journal article" date="2016" name="Sci. Rep.">
        <title>Molecular characterization of firefly nuptial gifts: a multi-omics approach sheds light on postcopulatory sexual selection.</title>
        <authorList>
            <person name="Al-Wathiqui N."/>
            <person name="Fallon T.R."/>
            <person name="South A."/>
            <person name="Weng J.K."/>
            <person name="Lewis S.M."/>
        </authorList>
    </citation>
    <scope>NUCLEOTIDE SEQUENCE</scope>
</reference>
<proteinExistence type="predicted"/>